<protein>
    <submittedName>
        <fullName evidence="6">LysR family transcriptional regulator</fullName>
    </submittedName>
</protein>
<dbReference type="PANTHER" id="PTHR30419">
    <property type="entry name" value="HTH-TYPE TRANSCRIPTIONAL REGULATOR YBHD"/>
    <property type="match status" value="1"/>
</dbReference>
<evidence type="ECO:0000256" key="1">
    <source>
        <dbReference type="ARBA" id="ARBA00009437"/>
    </source>
</evidence>
<keyword evidence="4" id="KW-0804">Transcription</keyword>
<evidence type="ECO:0000259" key="5">
    <source>
        <dbReference type="PROSITE" id="PS50931"/>
    </source>
</evidence>
<dbReference type="PRINTS" id="PR00039">
    <property type="entry name" value="HTHLYSR"/>
</dbReference>
<dbReference type="GO" id="GO:0003700">
    <property type="term" value="F:DNA-binding transcription factor activity"/>
    <property type="evidence" value="ECO:0007669"/>
    <property type="project" value="InterPro"/>
</dbReference>
<evidence type="ECO:0000256" key="4">
    <source>
        <dbReference type="ARBA" id="ARBA00023163"/>
    </source>
</evidence>
<accession>A0A4V3CV26</accession>
<dbReference type="SUPFAM" id="SSF46785">
    <property type="entry name" value="Winged helix' DNA-binding domain"/>
    <property type="match status" value="1"/>
</dbReference>
<comment type="caution">
    <text evidence="6">The sequence shown here is derived from an EMBL/GenBank/DDBJ whole genome shotgun (WGS) entry which is preliminary data.</text>
</comment>
<evidence type="ECO:0000313" key="6">
    <source>
        <dbReference type="EMBL" id="TDP80818.1"/>
    </source>
</evidence>
<dbReference type="Pfam" id="PF00126">
    <property type="entry name" value="HTH_1"/>
    <property type="match status" value="1"/>
</dbReference>
<reference evidence="6 7" key="1">
    <citation type="submission" date="2019-03" db="EMBL/GenBank/DDBJ databases">
        <title>Genomic Encyclopedia of Type Strains, Phase IV (KMG-IV): sequencing the most valuable type-strain genomes for metagenomic binning, comparative biology and taxonomic classification.</title>
        <authorList>
            <person name="Goeker M."/>
        </authorList>
    </citation>
    <scope>NUCLEOTIDE SEQUENCE [LARGE SCALE GENOMIC DNA]</scope>
    <source>
        <strain evidence="6 7">DSM 11901</strain>
    </source>
</reference>
<dbReference type="EMBL" id="SNXW01000010">
    <property type="protein sequence ID" value="TDP80818.1"/>
    <property type="molecule type" value="Genomic_DNA"/>
</dbReference>
<dbReference type="InterPro" id="IPR050950">
    <property type="entry name" value="HTH-type_LysR_regulators"/>
</dbReference>
<dbReference type="SUPFAM" id="SSF53850">
    <property type="entry name" value="Periplasmic binding protein-like II"/>
    <property type="match status" value="1"/>
</dbReference>
<dbReference type="AlphaFoldDB" id="A0A4V3CV26"/>
<keyword evidence="7" id="KW-1185">Reference proteome</keyword>
<sequence length="297" mass="32225">MKLTQLRDLVAIVEHGSLRAAARHLDIAQPLLTRSVRSLEKDLGATLFDRQAQGMTLTAAGRVFYQRASLIVNEARRARDELSQVLGDGQGTLVAGLSIMPHAGLLPGALPMFRKRYPGVRLQLIEGLFPDLESRLREGSVDFYLGAAPRLQPAPGLAVETLFSNTRAVVGRKGHPLSQASSLKALASADWATTSIDYNASEDLARLFARYALPPPNVILQAGSALSLMVALAQTDLLAMLPRQWEDFPLTADALQIIPVEEVLPAPDVVLIRRPDLPLTPAGEHLVDLMLRFAPKA</sequence>
<evidence type="ECO:0000256" key="2">
    <source>
        <dbReference type="ARBA" id="ARBA00023015"/>
    </source>
</evidence>
<organism evidence="6 7">
    <name type="scientific">Aquabacterium commune</name>
    <dbReference type="NCBI Taxonomy" id="70586"/>
    <lineage>
        <taxon>Bacteria</taxon>
        <taxon>Pseudomonadati</taxon>
        <taxon>Pseudomonadota</taxon>
        <taxon>Betaproteobacteria</taxon>
        <taxon>Burkholderiales</taxon>
        <taxon>Aquabacterium</taxon>
    </lineage>
</organism>
<dbReference type="GO" id="GO:0005829">
    <property type="term" value="C:cytosol"/>
    <property type="evidence" value="ECO:0007669"/>
    <property type="project" value="TreeGrafter"/>
</dbReference>
<dbReference type="RefSeq" id="WP_166643603.1">
    <property type="nucleotide sequence ID" value="NZ_SNXW01000010.1"/>
</dbReference>
<name>A0A4V3CV26_9BURK</name>
<dbReference type="Gene3D" id="3.40.190.290">
    <property type="match status" value="1"/>
</dbReference>
<dbReference type="Proteomes" id="UP000294593">
    <property type="component" value="Unassembled WGS sequence"/>
</dbReference>
<dbReference type="GO" id="GO:0003677">
    <property type="term" value="F:DNA binding"/>
    <property type="evidence" value="ECO:0007669"/>
    <property type="project" value="UniProtKB-KW"/>
</dbReference>
<feature type="domain" description="HTH lysR-type" evidence="5">
    <location>
        <begin position="1"/>
        <end position="58"/>
    </location>
</feature>
<evidence type="ECO:0000313" key="7">
    <source>
        <dbReference type="Proteomes" id="UP000294593"/>
    </source>
</evidence>
<keyword evidence="3" id="KW-0238">DNA-binding</keyword>
<dbReference type="FunFam" id="1.10.10.10:FF:000001">
    <property type="entry name" value="LysR family transcriptional regulator"/>
    <property type="match status" value="1"/>
</dbReference>
<comment type="similarity">
    <text evidence="1">Belongs to the LysR transcriptional regulatory family.</text>
</comment>
<dbReference type="InterPro" id="IPR000847">
    <property type="entry name" value="LysR_HTH_N"/>
</dbReference>
<dbReference type="InterPro" id="IPR036390">
    <property type="entry name" value="WH_DNA-bd_sf"/>
</dbReference>
<dbReference type="Gene3D" id="1.10.10.10">
    <property type="entry name" value="Winged helix-like DNA-binding domain superfamily/Winged helix DNA-binding domain"/>
    <property type="match status" value="1"/>
</dbReference>
<dbReference type="PROSITE" id="PS50931">
    <property type="entry name" value="HTH_LYSR"/>
    <property type="match status" value="1"/>
</dbReference>
<dbReference type="InterPro" id="IPR036388">
    <property type="entry name" value="WH-like_DNA-bd_sf"/>
</dbReference>
<evidence type="ECO:0000256" key="3">
    <source>
        <dbReference type="ARBA" id="ARBA00023125"/>
    </source>
</evidence>
<dbReference type="InterPro" id="IPR005119">
    <property type="entry name" value="LysR_subst-bd"/>
</dbReference>
<dbReference type="PANTHER" id="PTHR30419:SF30">
    <property type="entry name" value="LYSR FAMILY TRANSCRIPTIONAL REGULATOR"/>
    <property type="match status" value="1"/>
</dbReference>
<proteinExistence type="inferred from homology"/>
<gene>
    <name evidence="6" type="ORF">EV672_11033</name>
</gene>
<dbReference type="Pfam" id="PF03466">
    <property type="entry name" value="LysR_substrate"/>
    <property type="match status" value="1"/>
</dbReference>
<keyword evidence="2" id="KW-0805">Transcription regulation</keyword>